<evidence type="ECO:0000313" key="3">
    <source>
        <dbReference type="Proteomes" id="UP000178930"/>
    </source>
</evidence>
<organism evidence="2 3">
    <name type="scientific">Candidatus Buchananbacteria bacterium RIFCSPHIGHO2_01_FULL_39_14</name>
    <dbReference type="NCBI Taxonomy" id="1797532"/>
    <lineage>
        <taxon>Bacteria</taxon>
        <taxon>Candidatus Buchananiibacteriota</taxon>
    </lineage>
</organism>
<dbReference type="EMBL" id="MHIB01000020">
    <property type="protein sequence ID" value="OGY44204.1"/>
    <property type="molecule type" value="Genomic_DNA"/>
</dbReference>
<dbReference type="AlphaFoldDB" id="A0A1G1XW92"/>
<dbReference type="InterPro" id="IPR001296">
    <property type="entry name" value="Glyco_trans_1"/>
</dbReference>
<proteinExistence type="predicted"/>
<dbReference type="Gene3D" id="3.40.50.2000">
    <property type="entry name" value="Glycogen Phosphorylase B"/>
    <property type="match status" value="1"/>
</dbReference>
<accession>A0A1G1XW92</accession>
<name>A0A1G1XW92_9BACT</name>
<comment type="caution">
    <text evidence="2">The sequence shown here is derived from an EMBL/GenBank/DDBJ whole genome shotgun (WGS) entry which is preliminary data.</text>
</comment>
<dbReference type="Proteomes" id="UP000178930">
    <property type="component" value="Unassembled WGS sequence"/>
</dbReference>
<dbReference type="GO" id="GO:0016757">
    <property type="term" value="F:glycosyltransferase activity"/>
    <property type="evidence" value="ECO:0007669"/>
    <property type="project" value="InterPro"/>
</dbReference>
<sequence>MAIAIFHNFLDNIGGAEIVTLLLARELGADVYTTNIDQEKIKKMGFSDLNIYSIGWVPAAAPLRQELTYWRFRFLNLGKRYNFYIISGDWAMAAAVNYQPNFWYVYSPMREVWDLASYVREQLVPWYGHWVFNLWLKYRRHFIFKHLKSVNHLVAISNNVKNRIEKYLNRTAAVVYPPVEVNKFYYRQSGGYWLSVNRLVVHKRVLMQLEAFKRLPDEKLVIIGSYEKSKHFKQYAKLVWQNKPKNVEILSWVGQERLIELYANCKGFITTSLDEDFGLNVIEAMAAGKPVIAPNDGGYRETVIDGATGRLIDSITSDKLVLAIKDLGQNPVQFKAVCQKQAQNFDLAVFIKKIKEQIKNDYQP</sequence>
<protein>
    <recommendedName>
        <fullName evidence="1">Glycosyl transferase family 1 domain-containing protein</fullName>
    </recommendedName>
</protein>
<dbReference type="SUPFAM" id="SSF53756">
    <property type="entry name" value="UDP-Glycosyltransferase/glycogen phosphorylase"/>
    <property type="match status" value="1"/>
</dbReference>
<feature type="domain" description="Glycosyl transferase family 1" evidence="1">
    <location>
        <begin position="193"/>
        <end position="344"/>
    </location>
</feature>
<dbReference type="PANTHER" id="PTHR46401:SF8">
    <property type="entry name" value="BLL6006 PROTEIN"/>
    <property type="match status" value="1"/>
</dbReference>
<dbReference type="Pfam" id="PF00534">
    <property type="entry name" value="Glycos_transf_1"/>
    <property type="match status" value="1"/>
</dbReference>
<reference evidence="2 3" key="1">
    <citation type="journal article" date="2016" name="Nat. Commun.">
        <title>Thousands of microbial genomes shed light on interconnected biogeochemical processes in an aquifer system.</title>
        <authorList>
            <person name="Anantharaman K."/>
            <person name="Brown C.T."/>
            <person name="Hug L.A."/>
            <person name="Sharon I."/>
            <person name="Castelle C.J."/>
            <person name="Probst A.J."/>
            <person name="Thomas B.C."/>
            <person name="Singh A."/>
            <person name="Wilkins M.J."/>
            <person name="Karaoz U."/>
            <person name="Brodie E.L."/>
            <person name="Williams K.H."/>
            <person name="Hubbard S.S."/>
            <person name="Banfield J.F."/>
        </authorList>
    </citation>
    <scope>NUCLEOTIDE SEQUENCE [LARGE SCALE GENOMIC DNA]</scope>
</reference>
<dbReference type="PANTHER" id="PTHR46401">
    <property type="entry name" value="GLYCOSYLTRANSFERASE WBBK-RELATED"/>
    <property type="match status" value="1"/>
</dbReference>
<gene>
    <name evidence="2" type="ORF">A2729_05110</name>
</gene>
<evidence type="ECO:0000313" key="2">
    <source>
        <dbReference type="EMBL" id="OGY44204.1"/>
    </source>
</evidence>
<dbReference type="STRING" id="1797532.A2729_05110"/>
<evidence type="ECO:0000259" key="1">
    <source>
        <dbReference type="Pfam" id="PF00534"/>
    </source>
</evidence>